<protein>
    <submittedName>
        <fullName evidence="1">Putative secreted protein</fullName>
    </submittedName>
</protein>
<reference evidence="1" key="1">
    <citation type="submission" date="2018-01" db="EMBL/GenBank/DDBJ databases">
        <title>An insight into the sialome of Amazonian anophelines.</title>
        <authorList>
            <person name="Ribeiro J.M."/>
            <person name="Scarpassa V."/>
            <person name="Calvo E."/>
        </authorList>
    </citation>
    <scope>NUCLEOTIDE SEQUENCE</scope>
    <source>
        <tissue evidence="1">Salivary glands</tissue>
    </source>
</reference>
<proteinExistence type="predicted"/>
<name>A0A2M4B7F1_9DIPT</name>
<evidence type="ECO:0000313" key="1">
    <source>
        <dbReference type="EMBL" id="MBW48983.1"/>
    </source>
</evidence>
<dbReference type="AlphaFoldDB" id="A0A2M4B7F1"/>
<dbReference type="EMBL" id="GGFK01015662">
    <property type="protein sequence ID" value="MBW48983.1"/>
    <property type="molecule type" value="Transcribed_RNA"/>
</dbReference>
<accession>A0A2M4B7F1</accession>
<organism evidence="1">
    <name type="scientific">Anopheles triannulatus</name>
    <dbReference type="NCBI Taxonomy" id="58253"/>
    <lineage>
        <taxon>Eukaryota</taxon>
        <taxon>Metazoa</taxon>
        <taxon>Ecdysozoa</taxon>
        <taxon>Arthropoda</taxon>
        <taxon>Hexapoda</taxon>
        <taxon>Insecta</taxon>
        <taxon>Pterygota</taxon>
        <taxon>Neoptera</taxon>
        <taxon>Endopterygota</taxon>
        <taxon>Diptera</taxon>
        <taxon>Nematocera</taxon>
        <taxon>Culicoidea</taxon>
        <taxon>Culicidae</taxon>
        <taxon>Anophelinae</taxon>
        <taxon>Anopheles</taxon>
    </lineage>
</organism>
<sequence length="76" mass="8632">MLYVELQLFALVLLGVVDVAHSPMRLGKGFILYPKALVSLLTVLYLLLQIEQPVFELAVLGQNNQFSTRPGRYARW</sequence>